<feature type="compositionally biased region" description="Low complexity" evidence="1">
    <location>
        <begin position="786"/>
        <end position="798"/>
    </location>
</feature>
<keyword evidence="2" id="KW-1133">Transmembrane helix</keyword>
<proteinExistence type="predicted"/>
<evidence type="ECO:0000313" key="4">
    <source>
        <dbReference type="Proteomes" id="UP000557509"/>
    </source>
</evidence>
<feature type="region of interest" description="Disordered" evidence="1">
    <location>
        <begin position="568"/>
        <end position="641"/>
    </location>
</feature>
<feature type="transmembrane region" description="Helical" evidence="2">
    <location>
        <begin position="12"/>
        <end position="41"/>
    </location>
</feature>
<comment type="caution">
    <text evidence="3">The sequence shown here is derived from an EMBL/GenBank/DDBJ whole genome shotgun (WGS) entry which is preliminary data.</text>
</comment>
<feature type="region of interest" description="Disordered" evidence="1">
    <location>
        <begin position="176"/>
        <end position="206"/>
    </location>
</feature>
<dbReference type="AlphaFoldDB" id="A0A7J6K760"/>
<evidence type="ECO:0008006" key="5">
    <source>
        <dbReference type="Google" id="ProtNLM"/>
    </source>
</evidence>
<sequence>MRRASGIGRDCIFFSACMSSTPVICVFLKIYNFFFCLYVSLDIRCKTTRSRDPVTFVPFSVSFPFCIGPQWRRLHARTQERLSCWPSRKEGESLKKTAKMFLVSDGASAAKKRTSSSVFCLPSSRCSVSFGSLDAGLVSFTRSVQAHPFNQKVVILVSFEDACESEEATFSPAALAEVEREEHKQHRASRQPRASSSCPSSSPASSSSPFLCSSSSSSSPSSFSSSSCEARELVMRRLVELVQARSTGVFLHDVSLASFLSLPLQKFLFSQHDACLLSWTGASPLCASPFPCPSLARAAEGQAAEEREQATNGFLCSDVYLSDVATGGNAAAMTAEEGGSLLMRVDGFLYQTLGVDTLASLPHSVKKALPSTTRFLRIPLAHPAVLRHQRALEPERPSPDAETSVKREGNLRRKKSRASQPSKMFLHLQHCLGEKLAPLSFLCALKMPFPGVGDSAFSHLSTLRASLEQLLRAANSSAAFVALTGVSAQHRRYLSPSAVTGEAEEGEANSMPREANDSFLAFEADSPQEKEGRSPGETRQAGSRARENNPDVWLPNWNKLLARLRQAAERRNRDEDGEASSATSRRKRAGNLQRSTISEACDDSDESDAILDVSMEEETDTEQEREQGEGEMEEEKQFPFPRLKARLESAALRLAFGEFAEARKGEGDDRRQGTEREKLADEIIQVLGSYGLDIPLSFAEDQNSLPHDAKNAVNPPFSWVDLDSATPSSSRLSVLTIEGGIFHPSAIAAVVRCLSGCLRRKMLRQRRSPPGERGDPAGEKGTETLSSSPSPSSSFSSRSPWFAVSTFGVADAPTLFKGLPHGAVDLSSDSSCHFVAFLSTEDNCAHAVSLRSVSAVDAAASLP</sequence>
<dbReference type="EMBL" id="JAAUHK010000193">
    <property type="protein sequence ID" value="KAF4642958.1"/>
    <property type="molecule type" value="Genomic_DNA"/>
</dbReference>
<reference evidence="3 4" key="1">
    <citation type="submission" date="2020-03" db="EMBL/GenBank/DDBJ databases">
        <title>Genome sequence of Toxoplasma gondii RH-88 strain.</title>
        <authorList>
            <person name="Lorenzi H.A."/>
            <person name="Venepally P."/>
            <person name="Rozenberg A."/>
            <person name="Sibley D."/>
        </authorList>
    </citation>
    <scope>NUCLEOTIDE SEQUENCE [LARGE SCALE GENOMIC DNA]</scope>
    <source>
        <strain evidence="3 4">RH-88</strain>
    </source>
</reference>
<accession>A0A7J6K760</accession>
<feature type="region of interest" description="Disordered" evidence="1">
    <location>
        <begin position="764"/>
        <end position="798"/>
    </location>
</feature>
<keyword evidence="2" id="KW-0472">Membrane</keyword>
<gene>
    <name evidence="3" type="ORF">TGRH88_036870</name>
</gene>
<keyword evidence="4" id="KW-1185">Reference proteome</keyword>
<organism evidence="3 4">
    <name type="scientific">Toxoplasma gondii</name>
    <dbReference type="NCBI Taxonomy" id="5811"/>
    <lineage>
        <taxon>Eukaryota</taxon>
        <taxon>Sar</taxon>
        <taxon>Alveolata</taxon>
        <taxon>Apicomplexa</taxon>
        <taxon>Conoidasida</taxon>
        <taxon>Coccidia</taxon>
        <taxon>Eucoccidiorida</taxon>
        <taxon>Eimeriorina</taxon>
        <taxon>Sarcocystidae</taxon>
        <taxon>Toxoplasma</taxon>
    </lineage>
</organism>
<evidence type="ECO:0000256" key="2">
    <source>
        <dbReference type="SAM" id="Phobius"/>
    </source>
</evidence>
<keyword evidence="2" id="KW-0812">Transmembrane</keyword>
<dbReference type="VEuPathDB" id="ToxoDB:TGME49_202170"/>
<feature type="compositionally biased region" description="Basic and acidic residues" evidence="1">
    <location>
        <begin position="527"/>
        <end position="536"/>
    </location>
</feature>
<feature type="compositionally biased region" description="Basic and acidic residues" evidence="1">
    <location>
        <begin position="390"/>
        <end position="411"/>
    </location>
</feature>
<name>A0A7J6K760_TOXGO</name>
<feature type="region of interest" description="Disordered" evidence="1">
    <location>
        <begin position="390"/>
        <end position="420"/>
    </location>
</feature>
<protein>
    <recommendedName>
        <fullName evidence="5">Transmembrane protein</fullName>
    </recommendedName>
</protein>
<feature type="compositionally biased region" description="Acidic residues" evidence="1">
    <location>
        <begin position="600"/>
        <end position="621"/>
    </location>
</feature>
<feature type="region of interest" description="Disordered" evidence="1">
    <location>
        <begin position="524"/>
        <end position="552"/>
    </location>
</feature>
<feature type="compositionally biased region" description="Basic and acidic residues" evidence="1">
    <location>
        <begin position="769"/>
        <end position="782"/>
    </location>
</feature>
<evidence type="ECO:0000313" key="3">
    <source>
        <dbReference type="EMBL" id="KAF4642958.1"/>
    </source>
</evidence>
<evidence type="ECO:0000256" key="1">
    <source>
        <dbReference type="SAM" id="MobiDB-lite"/>
    </source>
</evidence>
<feature type="compositionally biased region" description="Low complexity" evidence="1">
    <location>
        <begin position="194"/>
        <end position="206"/>
    </location>
</feature>
<dbReference type="Proteomes" id="UP000557509">
    <property type="component" value="Unassembled WGS sequence"/>
</dbReference>